<evidence type="ECO:0000256" key="6">
    <source>
        <dbReference type="ARBA" id="ARBA00022679"/>
    </source>
</evidence>
<evidence type="ECO:0000256" key="1">
    <source>
        <dbReference type="ARBA" id="ARBA00001478"/>
    </source>
</evidence>
<dbReference type="NCBIfam" id="TIGR02095">
    <property type="entry name" value="glgA"/>
    <property type="match status" value="1"/>
</dbReference>
<evidence type="ECO:0000313" key="11">
    <source>
        <dbReference type="EMBL" id="ADK81726.1"/>
    </source>
</evidence>
<evidence type="ECO:0000256" key="4">
    <source>
        <dbReference type="ARBA" id="ARBA00010281"/>
    </source>
</evidence>
<dbReference type="HOGENOM" id="CLU_009583_18_5_12"/>
<comment type="pathway">
    <text evidence="3 8">Glycan biosynthesis; glycogen biosynthesis.</text>
</comment>
<dbReference type="Gene3D" id="3.40.50.2000">
    <property type="entry name" value="Glycogen Phosphorylase B"/>
    <property type="match status" value="2"/>
</dbReference>
<dbReference type="InterPro" id="IPR001296">
    <property type="entry name" value="Glyco_trans_1"/>
</dbReference>
<evidence type="ECO:0000256" key="7">
    <source>
        <dbReference type="ARBA" id="ARBA00023056"/>
    </source>
</evidence>
<evidence type="ECO:0000256" key="3">
    <source>
        <dbReference type="ARBA" id="ARBA00004964"/>
    </source>
</evidence>
<keyword evidence="5 8" id="KW-0328">Glycosyltransferase</keyword>
<accession>E1R4I5</accession>
<dbReference type="AlphaFoldDB" id="E1R4I5"/>
<feature type="domain" description="Glycosyl transferase family 1" evidence="9">
    <location>
        <begin position="289"/>
        <end position="456"/>
    </location>
</feature>
<dbReference type="InterPro" id="IPR013534">
    <property type="entry name" value="Starch_synth_cat_dom"/>
</dbReference>
<dbReference type="CDD" id="cd03791">
    <property type="entry name" value="GT5_Glycogen_synthase_DULL1-like"/>
    <property type="match status" value="1"/>
</dbReference>
<dbReference type="RefSeq" id="WP_013255188.1">
    <property type="nucleotide sequence ID" value="NC_014364.1"/>
</dbReference>
<dbReference type="PANTHER" id="PTHR45825:SF11">
    <property type="entry name" value="ALPHA AMYLASE DOMAIN-CONTAINING PROTEIN"/>
    <property type="match status" value="1"/>
</dbReference>
<dbReference type="PANTHER" id="PTHR45825">
    <property type="entry name" value="GRANULE-BOUND STARCH SYNTHASE 1, CHLOROPLASTIC/AMYLOPLASTIC"/>
    <property type="match status" value="1"/>
</dbReference>
<dbReference type="SUPFAM" id="SSF53756">
    <property type="entry name" value="UDP-Glycosyltransferase/glycogen phosphorylase"/>
    <property type="match status" value="1"/>
</dbReference>
<organism evidence="11 12">
    <name type="scientific">Sediminispirochaeta smaragdinae (strain DSM 11293 / JCM 15392 / SEBR 4228)</name>
    <name type="common">Spirochaeta smaragdinae</name>
    <dbReference type="NCBI Taxonomy" id="573413"/>
    <lineage>
        <taxon>Bacteria</taxon>
        <taxon>Pseudomonadati</taxon>
        <taxon>Spirochaetota</taxon>
        <taxon>Spirochaetia</taxon>
        <taxon>Spirochaetales</taxon>
        <taxon>Spirochaetaceae</taxon>
        <taxon>Sediminispirochaeta</taxon>
    </lineage>
</organism>
<gene>
    <name evidence="8" type="primary">glgA</name>
    <name evidence="11" type="ordered locus">Spirs_2616</name>
</gene>
<dbReference type="Pfam" id="PF08323">
    <property type="entry name" value="Glyco_transf_5"/>
    <property type="match status" value="1"/>
</dbReference>
<dbReference type="GO" id="GO:0004373">
    <property type="term" value="F:alpha-1,4-glucan glucosyltransferase (UDP-glucose donor) activity"/>
    <property type="evidence" value="ECO:0007669"/>
    <property type="project" value="InterPro"/>
</dbReference>
<dbReference type="Pfam" id="PF00534">
    <property type="entry name" value="Glycos_transf_1"/>
    <property type="match status" value="1"/>
</dbReference>
<dbReference type="HAMAP" id="MF_00484">
    <property type="entry name" value="Glycogen_synth"/>
    <property type="match status" value="1"/>
</dbReference>
<dbReference type="EC" id="2.4.1.21" evidence="8"/>
<evidence type="ECO:0000259" key="10">
    <source>
        <dbReference type="Pfam" id="PF08323"/>
    </source>
</evidence>
<keyword evidence="12" id="KW-1185">Reference proteome</keyword>
<dbReference type="GO" id="GO:0009011">
    <property type="term" value="F:alpha-1,4-glucan glucosyltransferase (ADP-glucose donor) activity"/>
    <property type="evidence" value="ECO:0007669"/>
    <property type="project" value="UniProtKB-UniRule"/>
</dbReference>
<keyword evidence="6 8" id="KW-0808">Transferase</keyword>
<comment type="catalytic activity">
    <reaction evidence="1 8">
        <text>[(1-&gt;4)-alpha-D-glucosyl](n) + ADP-alpha-D-glucose = [(1-&gt;4)-alpha-D-glucosyl](n+1) + ADP + H(+)</text>
        <dbReference type="Rhea" id="RHEA:18189"/>
        <dbReference type="Rhea" id="RHEA-COMP:9584"/>
        <dbReference type="Rhea" id="RHEA-COMP:9587"/>
        <dbReference type="ChEBI" id="CHEBI:15378"/>
        <dbReference type="ChEBI" id="CHEBI:15444"/>
        <dbReference type="ChEBI" id="CHEBI:57498"/>
        <dbReference type="ChEBI" id="CHEBI:456216"/>
        <dbReference type="EC" id="2.4.1.21"/>
    </reaction>
</comment>
<evidence type="ECO:0000313" key="12">
    <source>
        <dbReference type="Proteomes" id="UP000002318"/>
    </source>
</evidence>
<dbReference type="InterPro" id="IPR011835">
    <property type="entry name" value="GS/SS"/>
</dbReference>
<comment type="function">
    <text evidence="2 8">Synthesizes alpha-1,4-glucan chains using ADP-glucose.</text>
</comment>
<dbReference type="GO" id="GO:0005829">
    <property type="term" value="C:cytosol"/>
    <property type="evidence" value="ECO:0007669"/>
    <property type="project" value="TreeGrafter"/>
</dbReference>
<dbReference type="Proteomes" id="UP000002318">
    <property type="component" value="Chromosome"/>
</dbReference>
<dbReference type="EMBL" id="CP002116">
    <property type="protein sequence ID" value="ADK81726.1"/>
    <property type="molecule type" value="Genomic_DNA"/>
</dbReference>
<proteinExistence type="inferred from homology"/>
<dbReference type="CAZy" id="GT5">
    <property type="family name" value="Glycosyltransferase Family 5"/>
</dbReference>
<name>E1R4I5_SEDSS</name>
<evidence type="ECO:0000259" key="9">
    <source>
        <dbReference type="Pfam" id="PF00534"/>
    </source>
</evidence>
<feature type="binding site" evidence="8">
    <location>
        <position position="11"/>
    </location>
    <ligand>
        <name>ADP-alpha-D-glucose</name>
        <dbReference type="ChEBI" id="CHEBI:57498"/>
    </ligand>
</feature>
<evidence type="ECO:0000256" key="8">
    <source>
        <dbReference type="HAMAP-Rule" id="MF_00484"/>
    </source>
</evidence>
<protein>
    <recommendedName>
        <fullName evidence="8">Glycogen synthase</fullName>
        <ecNumber evidence="8">2.4.1.21</ecNumber>
    </recommendedName>
    <alternativeName>
        <fullName evidence="8">Starch [bacterial glycogen] synthase</fullName>
    </alternativeName>
</protein>
<dbReference type="GO" id="GO:0005978">
    <property type="term" value="P:glycogen biosynthetic process"/>
    <property type="evidence" value="ECO:0007669"/>
    <property type="project" value="UniProtKB-UniRule"/>
</dbReference>
<dbReference type="eggNOG" id="COG0297">
    <property type="taxonomic scope" value="Bacteria"/>
</dbReference>
<sequence length="485" mass="53895">MVASEAVPYAKTGGLADVVPALSRALTGRGHQVTIIMPRYSFIDTASFRELPLVPLISLGFAEYSLRLFTPIDGNGELSVIFLDHPLFSSRDGLYGENGGQPYRDNHIRFALLAKGAIETSRRLNLAPDLFHLHDWQAALVPAYLAEYEKTGVMAEARTIFTIHNIAYQGVFSKQDIHALALTWDSFSDRPAGYRDQINFLRSAIINSDHITTVSPSYAKEIMTEAFGEGLHTLLADHAGSVSGILNGADYKEWDPANDPFLDVSFGADDLSGKALAKKRLQKEADLPVDPSIPIIGMVGRLAEQKGFVELLDEKNGALQRILEGNKVQVVLLGTGASWIESRLLEISESHPNLRVFLTFNEKLAHVIEAGSDFFLMPSRYEPCGLNQIYSLRYGSLPIVTQTGGLADTVIPESQGRNRATGFVFPQCTPDQIVETVRHALDLWEHDRNAIDAMRRRAMRAHFSWEDSAAAYEKLYKRLINRPRR</sequence>
<dbReference type="UniPathway" id="UPA00164"/>
<dbReference type="KEGG" id="ssm:Spirs_2616"/>
<dbReference type="STRING" id="573413.Spirs_2616"/>
<reference evidence="11 12" key="1">
    <citation type="journal article" date="2010" name="Stand. Genomic Sci.">
        <title>Complete genome sequence of Spirochaeta smaragdinae type strain (SEBR 4228).</title>
        <authorList>
            <person name="Mavromatis K."/>
            <person name="Yasawong M."/>
            <person name="Chertkov O."/>
            <person name="Lapidus A."/>
            <person name="Lucas S."/>
            <person name="Nolan M."/>
            <person name="Del Rio T.G."/>
            <person name="Tice H."/>
            <person name="Cheng J.F."/>
            <person name="Pitluck S."/>
            <person name="Liolios K."/>
            <person name="Ivanova N."/>
            <person name="Tapia R."/>
            <person name="Han C."/>
            <person name="Bruce D."/>
            <person name="Goodwin L."/>
            <person name="Pati A."/>
            <person name="Chen A."/>
            <person name="Palaniappan K."/>
            <person name="Land M."/>
            <person name="Hauser L."/>
            <person name="Chang Y.J."/>
            <person name="Jeffries C.D."/>
            <person name="Detter J.C."/>
            <person name="Rohde M."/>
            <person name="Brambilla E."/>
            <person name="Spring S."/>
            <person name="Goker M."/>
            <person name="Sikorski J."/>
            <person name="Woyke T."/>
            <person name="Bristow J."/>
            <person name="Eisen J.A."/>
            <person name="Markowitz V."/>
            <person name="Hugenholtz P."/>
            <person name="Klenk H.P."/>
            <person name="Kyrpides N.C."/>
        </authorList>
    </citation>
    <scope>NUCLEOTIDE SEQUENCE [LARGE SCALE GENOMIC DNA]</scope>
    <source>
        <strain evidence="12">DSM 11293 / JCM 15392 / SEBR 4228</strain>
    </source>
</reference>
<evidence type="ECO:0000256" key="2">
    <source>
        <dbReference type="ARBA" id="ARBA00002764"/>
    </source>
</evidence>
<evidence type="ECO:0000256" key="5">
    <source>
        <dbReference type="ARBA" id="ARBA00022676"/>
    </source>
</evidence>
<comment type="similarity">
    <text evidence="4 8">Belongs to the glycosyltransferase 1 family. Bacterial/plant glycogen synthase subfamily.</text>
</comment>
<feature type="domain" description="Starch synthase catalytic" evidence="10">
    <location>
        <begin position="1"/>
        <end position="236"/>
    </location>
</feature>
<keyword evidence="7 8" id="KW-0320">Glycogen biosynthesis</keyword>